<name>A0A392M961_9FABA</name>
<evidence type="ECO:0000313" key="2">
    <source>
        <dbReference type="EMBL" id="MCH84030.1"/>
    </source>
</evidence>
<accession>A0A392M961</accession>
<evidence type="ECO:0000256" key="1">
    <source>
        <dbReference type="SAM" id="MobiDB-lite"/>
    </source>
</evidence>
<proteinExistence type="predicted"/>
<protein>
    <submittedName>
        <fullName evidence="2">Uncharacterized protein</fullName>
    </submittedName>
</protein>
<evidence type="ECO:0000313" key="3">
    <source>
        <dbReference type="Proteomes" id="UP000265520"/>
    </source>
</evidence>
<keyword evidence="3" id="KW-1185">Reference proteome</keyword>
<dbReference type="EMBL" id="LXQA010006153">
    <property type="protein sequence ID" value="MCH84030.1"/>
    <property type="molecule type" value="Genomic_DNA"/>
</dbReference>
<dbReference type="AlphaFoldDB" id="A0A392M961"/>
<reference evidence="2 3" key="1">
    <citation type="journal article" date="2018" name="Front. Plant Sci.">
        <title>Red Clover (Trifolium pratense) and Zigzag Clover (T. medium) - A Picture of Genomic Similarities and Differences.</title>
        <authorList>
            <person name="Dluhosova J."/>
            <person name="Istvanek J."/>
            <person name="Nedelnik J."/>
            <person name="Repkova J."/>
        </authorList>
    </citation>
    <scope>NUCLEOTIDE SEQUENCE [LARGE SCALE GENOMIC DNA]</scope>
    <source>
        <strain evidence="3">cv. 10/8</strain>
        <tissue evidence="2">Leaf</tissue>
    </source>
</reference>
<gene>
    <name evidence="2" type="ORF">A2U01_0004860</name>
</gene>
<organism evidence="2 3">
    <name type="scientific">Trifolium medium</name>
    <dbReference type="NCBI Taxonomy" id="97028"/>
    <lineage>
        <taxon>Eukaryota</taxon>
        <taxon>Viridiplantae</taxon>
        <taxon>Streptophyta</taxon>
        <taxon>Embryophyta</taxon>
        <taxon>Tracheophyta</taxon>
        <taxon>Spermatophyta</taxon>
        <taxon>Magnoliopsida</taxon>
        <taxon>eudicotyledons</taxon>
        <taxon>Gunneridae</taxon>
        <taxon>Pentapetalae</taxon>
        <taxon>rosids</taxon>
        <taxon>fabids</taxon>
        <taxon>Fabales</taxon>
        <taxon>Fabaceae</taxon>
        <taxon>Papilionoideae</taxon>
        <taxon>50 kb inversion clade</taxon>
        <taxon>NPAAA clade</taxon>
        <taxon>Hologalegina</taxon>
        <taxon>IRL clade</taxon>
        <taxon>Trifolieae</taxon>
        <taxon>Trifolium</taxon>
    </lineage>
</organism>
<comment type="caution">
    <text evidence="2">The sequence shown here is derived from an EMBL/GenBank/DDBJ whole genome shotgun (WGS) entry which is preliminary data.</text>
</comment>
<sequence>MLCACQKSTQISPSVCYISGTTDRRRSNKNKELAEMKIEMLPAEVNEEEEDRDGRDRTKKLL</sequence>
<dbReference type="Proteomes" id="UP000265520">
    <property type="component" value="Unassembled WGS sequence"/>
</dbReference>
<feature type="region of interest" description="Disordered" evidence="1">
    <location>
        <begin position="42"/>
        <end position="62"/>
    </location>
</feature>